<keyword evidence="2" id="KW-0547">Nucleotide-binding</keyword>
<dbReference type="PANTHER" id="PTHR19375">
    <property type="entry name" value="HEAT SHOCK PROTEIN 70KDA"/>
    <property type="match status" value="1"/>
</dbReference>
<dbReference type="InterPro" id="IPR018181">
    <property type="entry name" value="Heat_shock_70_CS"/>
</dbReference>
<keyword evidence="3" id="KW-0067">ATP-binding</keyword>
<dbReference type="AlphaFoldDB" id="A0A2T5VAC9"/>
<dbReference type="Proteomes" id="UP000244081">
    <property type="component" value="Unassembled WGS sequence"/>
</dbReference>
<organism evidence="4 5">
    <name type="scientific">Breoghania corrubedonensis</name>
    <dbReference type="NCBI Taxonomy" id="665038"/>
    <lineage>
        <taxon>Bacteria</taxon>
        <taxon>Pseudomonadati</taxon>
        <taxon>Pseudomonadota</taxon>
        <taxon>Alphaproteobacteria</taxon>
        <taxon>Hyphomicrobiales</taxon>
        <taxon>Stappiaceae</taxon>
        <taxon>Breoghania</taxon>
    </lineage>
</organism>
<evidence type="ECO:0000256" key="3">
    <source>
        <dbReference type="ARBA" id="ARBA00022840"/>
    </source>
</evidence>
<dbReference type="PROSITE" id="PS01036">
    <property type="entry name" value="HSP70_3"/>
    <property type="match status" value="1"/>
</dbReference>
<dbReference type="GO" id="GO:0005524">
    <property type="term" value="F:ATP binding"/>
    <property type="evidence" value="ECO:0007669"/>
    <property type="project" value="UniProtKB-KW"/>
</dbReference>
<keyword evidence="5" id="KW-1185">Reference proteome</keyword>
<evidence type="ECO:0000313" key="4">
    <source>
        <dbReference type="EMBL" id="PTW60691.1"/>
    </source>
</evidence>
<evidence type="ECO:0000256" key="1">
    <source>
        <dbReference type="ARBA" id="ARBA00007381"/>
    </source>
</evidence>
<evidence type="ECO:0000256" key="2">
    <source>
        <dbReference type="ARBA" id="ARBA00022741"/>
    </source>
</evidence>
<dbReference type="Gene3D" id="3.30.420.40">
    <property type="match status" value="3"/>
</dbReference>
<dbReference type="SUPFAM" id="SSF53067">
    <property type="entry name" value="Actin-like ATPase domain"/>
    <property type="match status" value="2"/>
</dbReference>
<accession>A0A2T5VAC9</accession>
<sequence>MAICGIDFGTSNSSVGILRQGQVFVVPLDNGSTSSPSAMFFRPDGATLFGTAAVDAYTQGEAGRFMRALKSMLGHKALATSTLINRKRVRFSDIIGHYLRYLKQAAEEAAGEAVTSVVLGRPVFYVDNDAEADRLAEDTMATIARQAGFTDVTFAYEPVAAAHAHADSGDSDVKDADLILVVDLGGGTADFSLLRKGAGGDMRQPEILGSDGVHIGGTDLDYRVNVDFFMPLMGYGGSMNDTFRTKVLPIPQWYFQDLATWQRIPFMYEPKIRTELREIRTLAQEPDKIDRIIEILDERLGHRLAGDAEAAKIALSHAQSTRTVFDYVEDGLAVDVARADYEATIDPQITRIVAASQRLLATIGEKAERVDAILMTGGTSQVPQIQRQFAKAYPNADLLMEDLFATVCTGLTRLAATRFA</sequence>
<dbReference type="GO" id="GO:0140662">
    <property type="term" value="F:ATP-dependent protein folding chaperone"/>
    <property type="evidence" value="ECO:0007669"/>
    <property type="project" value="InterPro"/>
</dbReference>
<dbReference type="CDD" id="cd10231">
    <property type="entry name" value="ASKHA_NBD_HSP70_YegD-like"/>
    <property type="match status" value="1"/>
</dbReference>
<proteinExistence type="inferred from homology"/>
<dbReference type="InterPro" id="IPR043129">
    <property type="entry name" value="ATPase_NBD"/>
</dbReference>
<dbReference type="EMBL" id="QAYG01000004">
    <property type="protein sequence ID" value="PTW60691.1"/>
    <property type="molecule type" value="Genomic_DNA"/>
</dbReference>
<dbReference type="Pfam" id="PF00012">
    <property type="entry name" value="HSP70"/>
    <property type="match status" value="3"/>
</dbReference>
<protein>
    <submittedName>
        <fullName evidence="4">Putative chaperone protein</fullName>
    </submittedName>
</protein>
<dbReference type="RefSeq" id="WP_107990277.1">
    <property type="nucleotide sequence ID" value="NZ_QAYG01000004.1"/>
</dbReference>
<dbReference type="InterPro" id="IPR013126">
    <property type="entry name" value="Hsp_70_fam"/>
</dbReference>
<comment type="similarity">
    <text evidence="1">Belongs to the heat shock protein 70 family.</text>
</comment>
<dbReference type="PRINTS" id="PR00301">
    <property type="entry name" value="HEATSHOCK70"/>
</dbReference>
<dbReference type="InterPro" id="IPR042054">
    <property type="entry name" value="YegD-like"/>
</dbReference>
<name>A0A2T5VAC9_9HYPH</name>
<reference evidence="4 5" key="1">
    <citation type="submission" date="2018-04" db="EMBL/GenBank/DDBJ databases">
        <title>Genomic Encyclopedia of Archaeal and Bacterial Type Strains, Phase II (KMG-II): from individual species to whole genera.</title>
        <authorList>
            <person name="Goeker M."/>
        </authorList>
    </citation>
    <scope>NUCLEOTIDE SEQUENCE [LARGE SCALE GENOMIC DNA]</scope>
    <source>
        <strain evidence="4 5">DSM 23382</strain>
    </source>
</reference>
<dbReference type="PROSITE" id="PS00329">
    <property type="entry name" value="HSP70_2"/>
    <property type="match status" value="1"/>
</dbReference>
<gene>
    <name evidence="4" type="ORF">C8N35_104320</name>
</gene>
<comment type="caution">
    <text evidence="4">The sequence shown here is derived from an EMBL/GenBank/DDBJ whole genome shotgun (WGS) entry which is preliminary data.</text>
</comment>
<dbReference type="Gene3D" id="3.90.640.10">
    <property type="entry name" value="Actin, Chain A, domain 4"/>
    <property type="match status" value="1"/>
</dbReference>
<dbReference type="OrthoDB" id="9807934at2"/>
<evidence type="ECO:0000313" key="5">
    <source>
        <dbReference type="Proteomes" id="UP000244081"/>
    </source>
</evidence>